<accession>A0ABR4N0V9</accession>
<dbReference type="Proteomes" id="UP001527925">
    <property type="component" value="Unassembled WGS sequence"/>
</dbReference>
<proteinExistence type="predicted"/>
<dbReference type="SUPFAM" id="SSF55718">
    <property type="entry name" value="SCP-like"/>
    <property type="match status" value="1"/>
</dbReference>
<dbReference type="InterPro" id="IPR036527">
    <property type="entry name" value="SCP2_sterol-bd_dom_sf"/>
</dbReference>
<reference evidence="2 3" key="1">
    <citation type="submission" date="2023-09" db="EMBL/GenBank/DDBJ databases">
        <title>Pangenome analysis of Batrachochytrium dendrobatidis and related Chytrids.</title>
        <authorList>
            <person name="Yacoub M.N."/>
            <person name="Stajich J.E."/>
            <person name="James T.Y."/>
        </authorList>
    </citation>
    <scope>NUCLEOTIDE SEQUENCE [LARGE SCALE GENOMIC DNA]</scope>
    <source>
        <strain evidence="2 3">JEL0888</strain>
    </source>
</reference>
<comment type="caution">
    <text evidence="2">The sequence shown here is derived from an EMBL/GenBank/DDBJ whole genome shotgun (WGS) entry which is preliminary data.</text>
</comment>
<evidence type="ECO:0000259" key="1">
    <source>
        <dbReference type="Pfam" id="PF02036"/>
    </source>
</evidence>
<protein>
    <recommendedName>
        <fullName evidence="1">SCP2 domain-containing protein</fullName>
    </recommendedName>
</protein>
<dbReference type="EMBL" id="JADGIZ020000052">
    <property type="protein sequence ID" value="KAL2913081.1"/>
    <property type="molecule type" value="Genomic_DNA"/>
</dbReference>
<dbReference type="PANTHER" id="PTHR10094:SF25">
    <property type="entry name" value="SCP2 STEROL-BINDING DOMAIN-CONTAINING PROTEIN 1"/>
    <property type="match status" value="1"/>
</dbReference>
<dbReference type="Gene3D" id="3.30.1050.10">
    <property type="entry name" value="SCP2 sterol-binding domain"/>
    <property type="match status" value="1"/>
</dbReference>
<feature type="domain" description="SCP2" evidence="1">
    <location>
        <begin position="36"/>
        <end position="135"/>
    </location>
</feature>
<evidence type="ECO:0000313" key="3">
    <source>
        <dbReference type="Proteomes" id="UP001527925"/>
    </source>
</evidence>
<dbReference type="Pfam" id="PF02036">
    <property type="entry name" value="SCP2"/>
    <property type="match status" value="1"/>
</dbReference>
<evidence type="ECO:0000313" key="2">
    <source>
        <dbReference type="EMBL" id="KAL2913081.1"/>
    </source>
</evidence>
<sequence length="162" mass="17807">MSKSALDNYLPPKAEKPLNASLLFPEIAREMAANPDLVGSLTGLFIVSVLKRGERRQEWFLLFQGRNSPPSISQTRPSLPKAVDDKPIPVVVIEIEDQDLYKFITGGLHGLKAISENRIKIAGDLVLAQQLEEVFIKTGGVEKTKVFMAKAAAALRARKAKL</sequence>
<dbReference type="PANTHER" id="PTHR10094">
    <property type="entry name" value="STEROL CARRIER PROTEIN 2 SCP-2 FAMILY PROTEIN"/>
    <property type="match status" value="1"/>
</dbReference>
<organism evidence="2 3">
    <name type="scientific">Polyrhizophydium stewartii</name>
    <dbReference type="NCBI Taxonomy" id="2732419"/>
    <lineage>
        <taxon>Eukaryota</taxon>
        <taxon>Fungi</taxon>
        <taxon>Fungi incertae sedis</taxon>
        <taxon>Chytridiomycota</taxon>
        <taxon>Chytridiomycota incertae sedis</taxon>
        <taxon>Chytridiomycetes</taxon>
        <taxon>Rhizophydiales</taxon>
        <taxon>Rhizophydiales incertae sedis</taxon>
        <taxon>Polyrhizophydium</taxon>
    </lineage>
</organism>
<name>A0ABR4N0V9_9FUNG</name>
<dbReference type="InterPro" id="IPR003033">
    <property type="entry name" value="SCP2_sterol-bd_dom"/>
</dbReference>
<gene>
    <name evidence="2" type="ORF">HK105_207426</name>
</gene>
<keyword evidence="3" id="KW-1185">Reference proteome</keyword>